<keyword evidence="1" id="KW-1133">Transmembrane helix</keyword>
<dbReference type="HOGENOM" id="CLU_082501_0_0_1"/>
<sequence>MELLSYLGIALIVLGIDAAIELALLSSMVGYLHRSGANEYPFRGQTSGSVILINAKPKGLGTNEGHLSNGAAGTTLVLICLVGSGVWFMERRRRMKSNAVGASKIFWVYTVFTILSFLLTTSALGAFFEVTRQLRGKHIDKTIAALHQHQAYPLDKWTPGTWTKALLELPLTMDRDRDYLNHWLIIMKGNLYNLIPLFLLNGVVAVLAVMVALDKTPRHSPVKNVEETVEAKR</sequence>
<keyword evidence="1" id="KW-0812">Transmembrane</keyword>
<name>S3CIP5_GLAL2</name>
<evidence type="ECO:0000313" key="2">
    <source>
        <dbReference type="EMBL" id="EPE26357.1"/>
    </source>
</evidence>
<organism evidence="2 3">
    <name type="scientific">Glarea lozoyensis (strain ATCC 20868 / MF5171)</name>
    <dbReference type="NCBI Taxonomy" id="1116229"/>
    <lineage>
        <taxon>Eukaryota</taxon>
        <taxon>Fungi</taxon>
        <taxon>Dikarya</taxon>
        <taxon>Ascomycota</taxon>
        <taxon>Pezizomycotina</taxon>
        <taxon>Leotiomycetes</taxon>
        <taxon>Helotiales</taxon>
        <taxon>Helotiaceae</taxon>
        <taxon>Glarea</taxon>
    </lineage>
</organism>
<dbReference type="RefSeq" id="XP_008087676.1">
    <property type="nucleotide sequence ID" value="XM_008089485.1"/>
</dbReference>
<dbReference type="OMA" id="ISSMVGW"/>
<keyword evidence="1" id="KW-0472">Membrane</keyword>
<dbReference type="OrthoDB" id="3597048at2759"/>
<gene>
    <name evidence="2" type="ORF">GLAREA_02269</name>
</gene>
<accession>S3CIP5</accession>
<evidence type="ECO:0008006" key="4">
    <source>
        <dbReference type="Google" id="ProtNLM"/>
    </source>
</evidence>
<feature type="transmembrane region" description="Helical" evidence="1">
    <location>
        <begin position="105"/>
        <end position="128"/>
    </location>
</feature>
<evidence type="ECO:0000313" key="3">
    <source>
        <dbReference type="Proteomes" id="UP000016922"/>
    </source>
</evidence>
<feature type="transmembrane region" description="Helical" evidence="1">
    <location>
        <begin position="191"/>
        <end position="213"/>
    </location>
</feature>
<dbReference type="AlphaFoldDB" id="S3CIP5"/>
<dbReference type="Proteomes" id="UP000016922">
    <property type="component" value="Unassembled WGS sequence"/>
</dbReference>
<keyword evidence="3" id="KW-1185">Reference proteome</keyword>
<dbReference type="eggNOG" id="ENOG502STMW">
    <property type="taxonomic scope" value="Eukaryota"/>
</dbReference>
<dbReference type="GeneID" id="19461327"/>
<dbReference type="EMBL" id="KE145371">
    <property type="protein sequence ID" value="EPE26357.1"/>
    <property type="molecule type" value="Genomic_DNA"/>
</dbReference>
<reference evidence="2 3" key="1">
    <citation type="journal article" date="2013" name="BMC Genomics">
        <title>Genomics-driven discovery of the pneumocandin biosynthetic gene cluster in the fungus Glarea lozoyensis.</title>
        <authorList>
            <person name="Chen L."/>
            <person name="Yue Q."/>
            <person name="Zhang X."/>
            <person name="Xiang M."/>
            <person name="Wang C."/>
            <person name="Li S."/>
            <person name="Che Y."/>
            <person name="Ortiz-Lopez F.J."/>
            <person name="Bills G.F."/>
            <person name="Liu X."/>
            <person name="An Z."/>
        </authorList>
    </citation>
    <scope>NUCLEOTIDE SEQUENCE [LARGE SCALE GENOMIC DNA]</scope>
    <source>
        <strain evidence="3">ATCC 20868 / MF5171</strain>
    </source>
</reference>
<protein>
    <recommendedName>
        <fullName evidence="4">Transmembrane protein</fullName>
    </recommendedName>
</protein>
<proteinExistence type="predicted"/>
<dbReference type="KEGG" id="glz:GLAREA_02269"/>
<feature type="transmembrane region" description="Helical" evidence="1">
    <location>
        <begin position="70"/>
        <end position="89"/>
    </location>
</feature>
<evidence type="ECO:0000256" key="1">
    <source>
        <dbReference type="SAM" id="Phobius"/>
    </source>
</evidence>